<feature type="transmembrane region" description="Helical" evidence="7">
    <location>
        <begin position="10"/>
        <end position="28"/>
    </location>
</feature>
<dbReference type="InterPro" id="IPR002656">
    <property type="entry name" value="Acyl_transf_3_dom"/>
</dbReference>
<dbReference type="Proteomes" id="UP000095544">
    <property type="component" value="Unassembled WGS sequence"/>
</dbReference>
<organism evidence="9 10">
    <name type="scientific">Faecalicatena contorta</name>
    <dbReference type="NCBI Taxonomy" id="39482"/>
    <lineage>
        <taxon>Bacteria</taxon>
        <taxon>Bacillati</taxon>
        <taxon>Bacillota</taxon>
        <taxon>Clostridia</taxon>
        <taxon>Lachnospirales</taxon>
        <taxon>Lachnospiraceae</taxon>
        <taxon>Faecalicatena</taxon>
    </lineage>
</organism>
<dbReference type="AlphaFoldDB" id="A0A173ZSG3"/>
<evidence type="ECO:0000313" key="9">
    <source>
        <dbReference type="EMBL" id="CUN78579.1"/>
    </source>
</evidence>
<reference evidence="9 10" key="1">
    <citation type="submission" date="2015-09" db="EMBL/GenBank/DDBJ databases">
        <authorList>
            <consortium name="Pathogen Informatics"/>
        </authorList>
    </citation>
    <scope>NUCLEOTIDE SEQUENCE [LARGE SCALE GENOMIC DNA]</scope>
    <source>
        <strain evidence="9 10">2789STDY5834876</strain>
    </source>
</reference>
<dbReference type="EMBL" id="CYZU01000003">
    <property type="protein sequence ID" value="CUN78579.1"/>
    <property type="molecule type" value="Genomic_DNA"/>
</dbReference>
<dbReference type="GO" id="GO:0016413">
    <property type="term" value="F:O-acetyltransferase activity"/>
    <property type="evidence" value="ECO:0007669"/>
    <property type="project" value="TreeGrafter"/>
</dbReference>
<feature type="transmembrane region" description="Helical" evidence="7">
    <location>
        <begin position="79"/>
        <end position="100"/>
    </location>
</feature>
<feature type="domain" description="Acyltransferase 3" evidence="8">
    <location>
        <begin position="5"/>
        <end position="324"/>
    </location>
</feature>
<feature type="transmembrane region" description="Helical" evidence="7">
    <location>
        <begin position="120"/>
        <end position="137"/>
    </location>
</feature>
<keyword evidence="4 7" id="KW-0812">Transmembrane</keyword>
<dbReference type="RefSeq" id="WP_055150697.1">
    <property type="nucleotide sequence ID" value="NZ_CYZU01000003.1"/>
</dbReference>
<proteinExistence type="inferred from homology"/>
<keyword evidence="5 7" id="KW-1133">Transmembrane helix</keyword>
<gene>
    <name evidence="9" type="primary">yiaH</name>
    <name evidence="9" type="ORF">ERS852491_00497</name>
</gene>
<feature type="transmembrane region" description="Helical" evidence="7">
    <location>
        <begin position="205"/>
        <end position="224"/>
    </location>
</feature>
<evidence type="ECO:0000256" key="6">
    <source>
        <dbReference type="ARBA" id="ARBA00023136"/>
    </source>
</evidence>
<evidence type="ECO:0000256" key="1">
    <source>
        <dbReference type="ARBA" id="ARBA00004651"/>
    </source>
</evidence>
<keyword evidence="3" id="KW-1003">Cell membrane</keyword>
<evidence type="ECO:0000256" key="4">
    <source>
        <dbReference type="ARBA" id="ARBA00022692"/>
    </source>
</evidence>
<evidence type="ECO:0000256" key="2">
    <source>
        <dbReference type="ARBA" id="ARBA00007400"/>
    </source>
</evidence>
<comment type="subcellular location">
    <subcellularLocation>
        <location evidence="1">Cell membrane</location>
        <topology evidence="1">Multi-pass membrane protein</topology>
    </subcellularLocation>
</comment>
<feature type="transmembrane region" description="Helical" evidence="7">
    <location>
        <begin position="173"/>
        <end position="193"/>
    </location>
</feature>
<dbReference type="GO" id="GO:0005886">
    <property type="term" value="C:plasma membrane"/>
    <property type="evidence" value="ECO:0007669"/>
    <property type="project" value="UniProtKB-SubCell"/>
</dbReference>
<accession>A0A173ZSG3</accession>
<dbReference type="GO" id="GO:0009246">
    <property type="term" value="P:enterobacterial common antigen biosynthetic process"/>
    <property type="evidence" value="ECO:0007669"/>
    <property type="project" value="TreeGrafter"/>
</dbReference>
<evidence type="ECO:0000313" key="10">
    <source>
        <dbReference type="Proteomes" id="UP000095544"/>
    </source>
</evidence>
<feature type="transmembrane region" description="Helical" evidence="7">
    <location>
        <begin position="48"/>
        <end position="67"/>
    </location>
</feature>
<feature type="transmembrane region" description="Helical" evidence="7">
    <location>
        <begin position="303"/>
        <end position="327"/>
    </location>
</feature>
<dbReference type="Pfam" id="PF01757">
    <property type="entry name" value="Acyl_transf_3"/>
    <property type="match status" value="1"/>
</dbReference>
<evidence type="ECO:0000256" key="5">
    <source>
        <dbReference type="ARBA" id="ARBA00022989"/>
    </source>
</evidence>
<sequence>MKNKNYNMELIRTVSFVMVIIIHVTNYFCRAYTEIGRGEYLFSLLLDTVSRVSVPCFFMLSGALLLGRSESLRKNGKRLLRFFIVLVFWSIVYYFFNIYYMETPYDLRDLLYIPTEPHLWYLYAMIPIYLVLPFFQIMCRGMNARMDKAFLLMGSLAAVFMYFSSLLHEEPYYDLPIIGDRVYAFYFFLGYLIHKYREKLKGREPLLLGVFLGSTALNLALTAWKSSAQGEHFERFLEYGCPLVITAGGAFFAFMILLGGGNIRLKERTKRAVDTWCASSFGIYLIHILFLDTYKKYVDPGQISAWTAVPGLTAGILILSFVCIHFIRKLPFGKYIS</sequence>
<dbReference type="PANTHER" id="PTHR40074">
    <property type="entry name" value="O-ACETYLTRANSFERASE WECH"/>
    <property type="match status" value="1"/>
</dbReference>
<feature type="transmembrane region" description="Helical" evidence="7">
    <location>
        <begin position="236"/>
        <end position="260"/>
    </location>
</feature>
<name>A0A173ZSG3_9FIRM</name>
<dbReference type="STRING" id="39482.ERS852491_00497"/>
<evidence type="ECO:0000256" key="3">
    <source>
        <dbReference type="ARBA" id="ARBA00022475"/>
    </source>
</evidence>
<comment type="similarity">
    <text evidence="2">Belongs to the acyltransferase 3 family.</text>
</comment>
<feature type="transmembrane region" description="Helical" evidence="7">
    <location>
        <begin position="272"/>
        <end position="291"/>
    </location>
</feature>
<feature type="transmembrane region" description="Helical" evidence="7">
    <location>
        <begin position="149"/>
        <end position="167"/>
    </location>
</feature>
<dbReference type="PANTHER" id="PTHR40074:SF2">
    <property type="entry name" value="O-ACETYLTRANSFERASE WECH"/>
    <property type="match status" value="1"/>
</dbReference>
<protein>
    <submittedName>
        <fullName evidence="9">Inner membrane protein YiaH</fullName>
    </submittedName>
</protein>
<evidence type="ECO:0000256" key="7">
    <source>
        <dbReference type="SAM" id="Phobius"/>
    </source>
</evidence>
<evidence type="ECO:0000259" key="8">
    <source>
        <dbReference type="Pfam" id="PF01757"/>
    </source>
</evidence>
<keyword evidence="6 7" id="KW-0472">Membrane</keyword>
<dbReference type="OrthoDB" id="9810469at2"/>